<evidence type="ECO:0000313" key="2">
    <source>
        <dbReference type="EMBL" id="GAA3614745.1"/>
    </source>
</evidence>
<gene>
    <name evidence="2" type="ORF">GCM10022223_33760</name>
</gene>
<organism evidence="2 3">
    <name type="scientific">Kineosporia mesophila</name>
    <dbReference type="NCBI Taxonomy" id="566012"/>
    <lineage>
        <taxon>Bacteria</taxon>
        <taxon>Bacillati</taxon>
        <taxon>Actinomycetota</taxon>
        <taxon>Actinomycetes</taxon>
        <taxon>Kineosporiales</taxon>
        <taxon>Kineosporiaceae</taxon>
        <taxon>Kineosporia</taxon>
    </lineage>
</organism>
<feature type="transmembrane region" description="Helical" evidence="1">
    <location>
        <begin position="244"/>
        <end position="263"/>
    </location>
</feature>
<proteinExistence type="predicted"/>
<feature type="transmembrane region" description="Helical" evidence="1">
    <location>
        <begin position="128"/>
        <end position="152"/>
    </location>
</feature>
<keyword evidence="1" id="KW-0812">Transmembrane</keyword>
<dbReference type="EMBL" id="BAAAZO010000005">
    <property type="protein sequence ID" value="GAA3614745.1"/>
    <property type="molecule type" value="Genomic_DNA"/>
</dbReference>
<dbReference type="RefSeq" id="WP_231488986.1">
    <property type="nucleotide sequence ID" value="NZ_BAAAZO010000005.1"/>
</dbReference>
<keyword evidence="1" id="KW-0472">Membrane</keyword>
<evidence type="ECO:0000256" key="1">
    <source>
        <dbReference type="SAM" id="Phobius"/>
    </source>
</evidence>
<evidence type="ECO:0000313" key="3">
    <source>
        <dbReference type="Proteomes" id="UP001501074"/>
    </source>
</evidence>
<reference evidence="3" key="1">
    <citation type="journal article" date="2019" name="Int. J. Syst. Evol. Microbiol.">
        <title>The Global Catalogue of Microorganisms (GCM) 10K type strain sequencing project: providing services to taxonomists for standard genome sequencing and annotation.</title>
        <authorList>
            <consortium name="The Broad Institute Genomics Platform"/>
            <consortium name="The Broad Institute Genome Sequencing Center for Infectious Disease"/>
            <person name="Wu L."/>
            <person name="Ma J."/>
        </authorList>
    </citation>
    <scope>NUCLEOTIDE SEQUENCE [LARGE SCALE GENOMIC DNA]</scope>
    <source>
        <strain evidence="3">JCM 16902</strain>
    </source>
</reference>
<dbReference type="Proteomes" id="UP001501074">
    <property type="component" value="Unassembled WGS sequence"/>
</dbReference>
<protein>
    <submittedName>
        <fullName evidence="2">Uncharacterized protein</fullName>
    </submittedName>
</protein>
<sequence length="278" mass="29388">MSAADRIYPALLRAYPRAWAAAHGNELLATLAFSSQGRVLPREVTGLLLGGFHQRRLEDRSRPRAATFDSAACLAALLLLGVSLMSSIAIALDPVMLGAGLPPWTFPLATLLSLSKFALLLRGHPGAALLLAPFSYPLLLATASPIILLIWLDTPAVAGLAWLALRRRPAPTVSWGWMLVPLMLGAAMLLPFPLFGIAIGITLATTLLVAACEVRFALAAVPVCFVLAGYWTVTYFTLGTSSVSQSLLHPAMGLAVVGLAFLLRSAGNVSPRSSTTPR</sequence>
<feature type="transmembrane region" description="Helical" evidence="1">
    <location>
        <begin position="104"/>
        <end position="121"/>
    </location>
</feature>
<comment type="caution">
    <text evidence="2">The sequence shown here is derived from an EMBL/GenBank/DDBJ whole genome shotgun (WGS) entry which is preliminary data.</text>
</comment>
<keyword evidence="1" id="KW-1133">Transmembrane helix</keyword>
<name>A0ABP6ZMW2_9ACTN</name>
<keyword evidence="3" id="KW-1185">Reference proteome</keyword>
<feature type="transmembrane region" description="Helical" evidence="1">
    <location>
        <begin position="65"/>
        <end position="92"/>
    </location>
</feature>
<accession>A0ABP6ZMW2</accession>
<feature type="transmembrane region" description="Helical" evidence="1">
    <location>
        <begin position="216"/>
        <end position="238"/>
    </location>
</feature>
<feature type="transmembrane region" description="Helical" evidence="1">
    <location>
        <begin position="175"/>
        <end position="204"/>
    </location>
</feature>